<dbReference type="PRINTS" id="PR00598">
    <property type="entry name" value="HTHMARR"/>
</dbReference>
<dbReference type="Proteomes" id="UP000216411">
    <property type="component" value="Unassembled WGS sequence"/>
</dbReference>
<reference evidence="5 6" key="1">
    <citation type="journal article" date="2017" name="Genome Announc.">
        <title>Draft Genome Sequence of a Sporulating and Motile Strain of Lachnotalea glycerini Isolated from Water in Quebec City, Canada.</title>
        <authorList>
            <person name="Maheux A.F."/>
            <person name="Boudreau D.K."/>
            <person name="Berube E."/>
            <person name="Boissinot M."/>
            <person name="Raymond F."/>
            <person name="Brodeur S."/>
            <person name="Corbeil J."/>
            <person name="Isabel S."/>
            <person name="Omar R.F."/>
            <person name="Bergeron M.G."/>
        </authorList>
    </citation>
    <scope>NUCLEOTIDE SEQUENCE [LARGE SCALE GENOMIC DNA]</scope>
    <source>
        <strain evidence="5 6">CCRI-19302</strain>
    </source>
</reference>
<gene>
    <name evidence="5" type="ORF">CG710_006965</name>
</gene>
<dbReference type="SMART" id="SM00347">
    <property type="entry name" value="HTH_MARR"/>
    <property type="match status" value="1"/>
</dbReference>
<keyword evidence="2" id="KW-0238">DNA-binding</keyword>
<evidence type="ECO:0000259" key="4">
    <source>
        <dbReference type="PROSITE" id="PS50995"/>
    </source>
</evidence>
<evidence type="ECO:0000313" key="6">
    <source>
        <dbReference type="Proteomes" id="UP000216411"/>
    </source>
</evidence>
<dbReference type="PROSITE" id="PS50995">
    <property type="entry name" value="HTH_MARR_2"/>
    <property type="match status" value="1"/>
</dbReference>
<evidence type="ECO:0000313" key="5">
    <source>
        <dbReference type="EMBL" id="RDY31880.1"/>
    </source>
</evidence>
<accession>A0A371JGK7</accession>
<keyword evidence="6" id="KW-1185">Reference proteome</keyword>
<keyword evidence="1" id="KW-0805">Transcription regulation</keyword>
<name>A0A371JGK7_9FIRM</name>
<dbReference type="InterPro" id="IPR000835">
    <property type="entry name" value="HTH_MarR-typ"/>
</dbReference>
<organism evidence="5 6">
    <name type="scientific">Lachnotalea glycerini</name>
    <dbReference type="NCBI Taxonomy" id="1763509"/>
    <lineage>
        <taxon>Bacteria</taxon>
        <taxon>Bacillati</taxon>
        <taxon>Bacillota</taxon>
        <taxon>Clostridia</taxon>
        <taxon>Lachnospirales</taxon>
        <taxon>Lachnospiraceae</taxon>
        <taxon>Lachnotalea</taxon>
    </lineage>
</organism>
<feature type="domain" description="HTH marR-type" evidence="4">
    <location>
        <begin position="13"/>
        <end position="144"/>
    </location>
</feature>
<dbReference type="SUPFAM" id="SSF46785">
    <property type="entry name" value="Winged helix' DNA-binding domain"/>
    <property type="match status" value="1"/>
</dbReference>
<evidence type="ECO:0000256" key="3">
    <source>
        <dbReference type="ARBA" id="ARBA00023163"/>
    </source>
</evidence>
<keyword evidence="3" id="KW-0804">Transcription</keyword>
<dbReference type="RefSeq" id="WP_094377282.1">
    <property type="nucleotide sequence ID" value="NZ_NOKA02000008.1"/>
</dbReference>
<dbReference type="PANTHER" id="PTHR42756">
    <property type="entry name" value="TRANSCRIPTIONAL REGULATOR, MARR"/>
    <property type="match status" value="1"/>
</dbReference>
<sequence>MENLIFNQQVQEFNALWHQILMLDQKKDFKQKYPNFLELTTNEISVIHIVSENPDIILKSICEILNLPKSTLTNTINRLEEKGYLFRTITKKDLRSYGLSLTEKGIQTQKEHIEYEHQVFGKILETLDVEERIEFLMLMKKITMKLIK</sequence>
<dbReference type="GO" id="GO:0003700">
    <property type="term" value="F:DNA-binding transcription factor activity"/>
    <property type="evidence" value="ECO:0007669"/>
    <property type="project" value="InterPro"/>
</dbReference>
<dbReference type="Gene3D" id="1.10.10.10">
    <property type="entry name" value="Winged helix-like DNA-binding domain superfamily/Winged helix DNA-binding domain"/>
    <property type="match status" value="1"/>
</dbReference>
<proteinExistence type="predicted"/>
<dbReference type="InterPro" id="IPR036390">
    <property type="entry name" value="WH_DNA-bd_sf"/>
</dbReference>
<evidence type="ECO:0000256" key="2">
    <source>
        <dbReference type="ARBA" id="ARBA00023125"/>
    </source>
</evidence>
<dbReference type="InterPro" id="IPR036388">
    <property type="entry name" value="WH-like_DNA-bd_sf"/>
</dbReference>
<dbReference type="GO" id="GO:0003677">
    <property type="term" value="F:DNA binding"/>
    <property type="evidence" value="ECO:0007669"/>
    <property type="project" value="UniProtKB-KW"/>
</dbReference>
<dbReference type="OrthoDB" id="2051697at2"/>
<dbReference type="AlphaFoldDB" id="A0A371JGK7"/>
<protein>
    <submittedName>
        <fullName evidence="5">MarR family transcriptional regulator</fullName>
    </submittedName>
</protein>
<dbReference type="Pfam" id="PF13463">
    <property type="entry name" value="HTH_27"/>
    <property type="match status" value="1"/>
</dbReference>
<dbReference type="PANTHER" id="PTHR42756:SF1">
    <property type="entry name" value="TRANSCRIPTIONAL REPRESSOR OF EMRAB OPERON"/>
    <property type="match status" value="1"/>
</dbReference>
<comment type="caution">
    <text evidence="5">The sequence shown here is derived from an EMBL/GenBank/DDBJ whole genome shotgun (WGS) entry which is preliminary data.</text>
</comment>
<dbReference type="EMBL" id="NOKA02000008">
    <property type="protein sequence ID" value="RDY31880.1"/>
    <property type="molecule type" value="Genomic_DNA"/>
</dbReference>
<evidence type="ECO:0000256" key="1">
    <source>
        <dbReference type="ARBA" id="ARBA00023015"/>
    </source>
</evidence>